<evidence type="ECO:0000313" key="1">
    <source>
        <dbReference type="EMBL" id="PKI66059.1"/>
    </source>
</evidence>
<sequence length="100" mass="10963">MQIQEALSEAINFALIFGLKSFAHHFKSISLFRAKIVLSGEQYTRHQFQRQTLGVTTPAHAGVLVCSCVRLALVTARSCALDVPQRACMHVDTLARPPAA</sequence>
<proteinExistence type="predicted"/>
<dbReference type="EMBL" id="PGOL01000696">
    <property type="protein sequence ID" value="PKI66059.1"/>
    <property type="molecule type" value="Genomic_DNA"/>
</dbReference>
<organism evidence="1 2">
    <name type="scientific">Punica granatum</name>
    <name type="common">Pomegranate</name>
    <dbReference type="NCBI Taxonomy" id="22663"/>
    <lineage>
        <taxon>Eukaryota</taxon>
        <taxon>Viridiplantae</taxon>
        <taxon>Streptophyta</taxon>
        <taxon>Embryophyta</taxon>
        <taxon>Tracheophyta</taxon>
        <taxon>Spermatophyta</taxon>
        <taxon>Magnoliopsida</taxon>
        <taxon>eudicotyledons</taxon>
        <taxon>Gunneridae</taxon>
        <taxon>Pentapetalae</taxon>
        <taxon>rosids</taxon>
        <taxon>malvids</taxon>
        <taxon>Myrtales</taxon>
        <taxon>Lythraceae</taxon>
        <taxon>Punica</taxon>
    </lineage>
</organism>
<reference evidence="1 2" key="1">
    <citation type="submission" date="2017-11" db="EMBL/GenBank/DDBJ databases">
        <title>De-novo sequencing of pomegranate (Punica granatum L.) genome.</title>
        <authorList>
            <person name="Akparov Z."/>
            <person name="Amiraslanov A."/>
            <person name="Hajiyeva S."/>
            <person name="Abbasov M."/>
            <person name="Kaur K."/>
            <person name="Hamwieh A."/>
            <person name="Solovyev V."/>
            <person name="Salamov A."/>
            <person name="Braich B."/>
            <person name="Kosarev P."/>
            <person name="Mahmoud A."/>
            <person name="Hajiyev E."/>
            <person name="Babayeva S."/>
            <person name="Izzatullayeva V."/>
            <person name="Mammadov A."/>
            <person name="Mammadov A."/>
            <person name="Sharifova S."/>
            <person name="Ojaghi J."/>
            <person name="Eynullazada K."/>
            <person name="Bayramov B."/>
            <person name="Abdulazimova A."/>
            <person name="Shahmuradov I."/>
        </authorList>
    </citation>
    <scope>NUCLEOTIDE SEQUENCE [LARGE SCALE GENOMIC DNA]</scope>
    <source>
        <strain evidence="2">cv. AG2017</strain>
        <tissue evidence="1">Leaf</tissue>
    </source>
</reference>
<name>A0A2I0KBZ7_PUNGR</name>
<comment type="caution">
    <text evidence="1">The sequence shown here is derived from an EMBL/GenBank/DDBJ whole genome shotgun (WGS) entry which is preliminary data.</text>
</comment>
<protein>
    <submittedName>
        <fullName evidence="1">Uncharacterized protein</fullName>
    </submittedName>
</protein>
<keyword evidence="2" id="KW-1185">Reference proteome</keyword>
<dbReference type="AlphaFoldDB" id="A0A2I0KBZ7"/>
<accession>A0A2I0KBZ7</accession>
<gene>
    <name evidence="1" type="ORF">CRG98_013554</name>
</gene>
<dbReference type="Proteomes" id="UP000233551">
    <property type="component" value="Unassembled WGS sequence"/>
</dbReference>
<evidence type="ECO:0000313" key="2">
    <source>
        <dbReference type="Proteomes" id="UP000233551"/>
    </source>
</evidence>